<dbReference type="Proteomes" id="UP000298234">
    <property type="component" value="Unassembled WGS sequence"/>
</dbReference>
<gene>
    <name evidence="1" type="ORF">E3D37_20775</name>
</gene>
<evidence type="ECO:0008006" key="3">
    <source>
        <dbReference type="Google" id="ProtNLM"/>
    </source>
</evidence>
<name>A0AAX2RP32_BURCE</name>
<reference evidence="1 2" key="1">
    <citation type="submission" date="2019-03" db="EMBL/GenBank/DDBJ databases">
        <title>Burkholderia cepacia outbreak.</title>
        <authorList>
            <person name="Farzana R."/>
            <person name="Walsh T.R."/>
        </authorList>
    </citation>
    <scope>NUCLEOTIDE SEQUENCE [LARGE SCALE GENOMIC DNA]</scope>
    <source>
        <strain evidence="2">d13</strain>
    </source>
</reference>
<sequence length="245" mass="27427">MLLIDWFHGVAMRKNELHLIDMRRCFSRLSVIIFLFLLGLPASEGSEPMQRYGFYQNCGLSLSLPSVLAPVADSEARPCANSYREQSGATMLIGSLVGGRKNPDLLEKLPALHIYRRDLDHVLASLNGSGLRRIANGSVISTSELEEAECGLSGVAHISEVAGVNWSGWIAEDFYKSRDVASSRDHCERFDNRHRCIRLVIGNAKETVAMSQYCLVRRDGDFDLDEGLSYEIFMEILKSIKLLEE</sequence>
<evidence type="ECO:0000313" key="1">
    <source>
        <dbReference type="EMBL" id="TEU45002.1"/>
    </source>
</evidence>
<accession>A0AAX2RP32</accession>
<dbReference type="RefSeq" id="WP_134256476.1">
    <property type="nucleotide sequence ID" value="NZ_JAYNDD010000003.1"/>
</dbReference>
<comment type="caution">
    <text evidence="1">The sequence shown here is derived from an EMBL/GenBank/DDBJ whole genome shotgun (WGS) entry which is preliminary data.</text>
</comment>
<proteinExistence type="predicted"/>
<protein>
    <recommendedName>
        <fullName evidence="3">DUF1311 domain-containing protein</fullName>
    </recommendedName>
</protein>
<dbReference type="EMBL" id="SNSQ01000023">
    <property type="protein sequence ID" value="TEU45002.1"/>
    <property type="molecule type" value="Genomic_DNA"/>
</dbReference>
<dbReference type="AlphaFoldDB" id="A0AAX2RP32"/>
<evidence type="ECO:0000313" key="2">
    <source>
        <dbReference type="Proteomes" id="UP000298234"/>
    </source>
</evidence>
<organism evidence="1 2">
    <name type="scientific">Burkholderia cepacia</name>
    <name type="common">Pseudomonas cepacia</name>
    <dbReference type="NCBI Taxonomy" id="292"/>
    <lineage>
        <taxon>Bacteria</taxon>
        <taxon>Pseudomonadati</taxon>
        <taxon>Pseudomonadota</taxon>
        <taxon>Betaproteobacteria</taxon>
        <taxon>Burkholderiales</taxon>
        <taxon>Burkholderiaceae</taxon>
        <taxon>Burkholderia</taxon>
        <taxon>Burkholderia cepacia complex</taxon>
    </lineage>
</organism>